<dbReference type="EMBL" id="CAIIXF020000012">
    <property type="protein sequence ID" value="CAH1800361.1"/>
    <property type="molecule type" value="Genomic_DNA"/>
</dbReference>
<keyword evidence="7 8" id="KW-0407">Ion channel</keyword>
<organism evidence="10 11">
    <name type="scientific">Owenia fusiformis</name>
    <name type="common">Polychaete worm</name>
    <dbReference type="NCBI Taxonomy" id="6347"/>
    <lineage>
        <taxon>Eukaryota</taxon>
        <taxon>Metazoa</taxon>
        <taxon>Spiralia</taxon>
        <taxon>Lophotrochozoa</taxon>
        <taxon>Annelida</taxon>
        <taxon>Polychaeta</taxon>
        <taxon>Sedentaria</taxon>
        <taxon>Canalipalpata</taxon>
        <taxon>Sabellida</taxon>
        <taxon>Oweniida</taxon>
        <taxon>Oweniidae</taxon>
        <taxon>Owenia</taxon>
    </lineage>
</organism>
<keyword evidence="4" id="KW-1133">Transmembrane helix</keyword>
<dbReference type="SUPFAM" id="SSF81324">
    <property type="entry name" value="Voltage-gated potassium channels"/>
    <property type="match status" value="2"/>
</dbReference>
<dbReference type="GO" id="GO:0005886">
    <property type="term" value="C:plasma membrane"/>
    <property type="evidence" value="ECO:0007669"/>
    <property type="project" value="TreeGrafter"/>
</dbReference>
<dbReference type="InterPro" id="IPR013099">
    <property type="entry name" value="K_chnl_dom"/>
</dbReference>
<dbReference type="InterPro" id="IPR003280">
    <property type="entry name" value="2pore_dom_K_chnl"/>
</dbReference>
<keyword evidence="2 8" id="KW-0813">Transport</keyword>
<feature type="domain" description="Potassium channel" evidence="9">
    <location>
        <begin position="289"/>
        <end position="368"/>
    </location>
</feature>
<protein>
    <recommendedName>
        <fullName evidence="9">Potassium channel domain-containing protein</fullName>
    </recommendedName>
</protein>
<name>A0A8J1YC95_OWEFU</name>
<evidence type="ECO:0000256" key="4">
    <source>
        <dbReference type="ARBA" id="ARBA00022989"/>
    </source>
</evidence>
<evidence type="ECO:0000256" key="3">
    <source>
        <dbReference type="ARBA" id="ARBA00022692"/>
    </source>
</evidence>
<evidence type="ECO:0000259" key="9">
    <source>
        <dbReference type="Pfam" id="PF07885"/>
    </source>
</evidence>
<dbReference type="GO" id="GO:0015271">
    <property type="term" value="F:outward rectifier potassium channel activity"/>
    <property type="evidence" value="ECO:0007669"/>
    <property type="project" value="TreeGrafter"/>
</dbReference>
<dbReference type="PRINTS" id="PR01333">
    <property type="entry name" value="2POREKCHANEL"/>
</dbReference>
<dbReference type="GO" id="GO:0030322">
    <property type="term" value="P:stabilization of membrane potential"/>
    <property type="evidence" value="ECO:0007669"/>
    <property type="project" value="TreeGrafter"/>
</dbReference>
<keyword evidence="6" id="KW-0472">Membrane</keyword>
<dbReference type="Pfam" id="PF07885">
    <property type="entry name" value="Ion_trans_2"/>
    <property type="match status" value="2"/>
</dbReference>
<proteinExistence type="inferred from homology"/>
<evidence type="ECO:0000256" key="6">
    <source>
        <dbReference type="ARBA" id="ARBA00023136"/>
    </source>
</evidence>
<evidence type="ECO:0000313" key="11">
    <source>
        <dbReference type="Proteomes" id="UP000749559"/>
    </source>
</evidence>
<dbReference type="GO" id="GO:0022841">
    <property type="term" value="F:potassium ion leak channel activity"/>
    <property type="evidence" value="ECO:0007669"/>
    <property type="project" value="TreeGrafter"/>
</dbReference>
<accession>A0A8J1YC95</accession>
<evidence type="ECO:0000256" key="1">
    <source>
        <dbReference type="ARBA" id="ARBA00004141"/>
    </source>
</evidence>
<dbReference type="PANTHER" id="PTHR11003">
    <property type="entry name" value="POTASSIUM CHANNEL, SUBFAMILY K"/>
    <property type="match status" value="1"/>
</dbReference>
<gene>
    <name evidence="10" type="ORF">OFUS_LOCUS24254</name>
</gene>
<dbReference type="Proteomes" id="UP000749559">
    <property type="component" value="Unassembled WGS sequence"/>
</dbReference>
<sequence length="391" mass="44936">MDTQIVEQSQTVLEPIDTRVPRDVQLRNHHIDPKVYKEVLRRRRKEQAWDCCKKFTSFLFSHIGLCGLVVVYTIMGGFLFEALESPHEIKEKHKMTQSRNTSLEEIWNLALQLREKKNIEYIEDEKRIFVSNLSVIIRDFQVLVYTAAKEGGWDGNDDKRVLQWSYAGALLYSITVITTIGYGHIAPKTKAGRLITLIYALVGIPLTFLYLSNIGRFLSHCFKIFYKKICCGVFCLLCKGRCLGRGKHKEHNGIPNIKYIPEEQKVIEVYEEEEGDDNIRVPVSVCLILMTGYIIGGAWLFSHWEDWDFLTGSYFCFITLTTIGFGDIVPGTETDSWAVKEKLVLCAMYLILGLSLLAMCFNLMQEEVKEKCKWLGMKIGLFPDPDKESQV</sequence>
<keyword evidence="3 8" id="KW-0812">Transmembrane</keyword>
<feature type="domain" description="Potassium channel" evidence="9">
    <location>
        <begin position="159"/>
        <end position="219"/>
    </location>
</feature>
<evidence type="ECO:0000256" key="7">
    <source>
        <dbReference type="ARBA" id="ARBA00023303"/>
    </source>
</evidence>
<comment type="caution">
    <text evidence="10">The sequence shown here is derived from an EMBL/GenBank/DDBJ whole genome shotgun (WGS) entry which is preliminary data.</text>
</comment>
<evidence type="ECO:0000313" key="10">
    <source>
        <dbReference type="EMBL" id="CAH1800361.1"/>
    </source>
</evidence>
<dbReference type="AlphaFoldDB" id="A0A8J1YC95"/>
<comment type="similarity">
    <text evidence="8">Belongs to the two pore domain potassium channel (TC 1.A.1.8) family.</text>
</comment>
<dbReference type="Gene3D" id="1.10.287.70">
    <property type="match status" value="1"/>
</dbReference>
<dbReference type="OrthoDB" id="297496at2759"/>
<evidence type="ECO:0000256" key="2">
    <source>
        <dbReference type="ARBA" id="ARBA00022448"/>
    </source>
</evidence>
<dbReference type="FunFam" id="1.10.287.70:FF:000155">
    <property type="entry name" value="potassium channel subfamily K member 16"/>
    <property type="match status" value="1"/>
</dbReference>
<reference evidence="10" key="1">
    <citation type="submission" date="2022-03" db="EMBL/GenBank/DDBJ databases">
        <authorList>
            <person name="Martin C."/>
        </authorList>
    </citation>
    <scope>NUCLEOTIDE SEQUENCE</scope>
</reference>
<dbReference type="PANTHER" id="PTHR11003:SF334">
    <property type="entry name" value="FI03418P"/>
    <property type="match status" value="1"/>
</dbReference>
<comment type="subcellular location">
    <subcellularLocation>
        <location evidence="1">Membrane</location>
        <topology evidence="1">Multi-pass membrane protein</topology>
    </subcellularLocation>
</comment>
<evidence type="ECO:0000256" key="5">
    <source>
        <dbReference type="ARBA" id="ARBA00023065"/>
    </source>
</evidence>
<evidence type="ECO:0000256" key="8">
    <source>
        <dbReference type="RuleBase" id="RU003857"/>
    </source>
</evidence>
<keyword evidence="5 8" id="KW-0406">Ion transport</keyword>
<keyword evidence="11" id="KW-1185">Reference proteome</keyword>